<feature type="region of interest" description="Disordered" evidence="1">
    <location>
        <begin position="598"/>
        <end position="637"/>
    </location>
</feature>
<protein>
    <recommendedName>
        <fullName evidence="5">Tryptophan/threonine-rich plasmodium antigen C-terminal domain-containing protein</fullName>
    </recommendedName>
</protein>
<dbReference type="EMBL" id="KQ001657">
    <property type="protein sequence ID" value="KJP88773.1"/>
    <property type="molecule type" value="Genomic_DNA"/>
</dbReference>
<dbReference type="VEuPathDB" id="PlasmoDB:AK88_01463"/>
<accession>A0A0D9QPC7</accession>
<evidence type="ECO:0000256" key="1">
    <source>
        <dbReference type="SAM" id="MobiDB-lite"/>
    </source>
</evidence>
<feature type="compositionally biased region" description="Polar residues" evidence="1">
    <location>
        <begin position="358"/>
        <end position="375"/>
    </location>
</feature>
<organism evidence="3 4">
    <name type="scientific">Plasmodium fragile</name>
    <dbReference type="NCBI Taxonomy" id="5857"/>
    <lineage>
        <taxon>Eukaryota</taxon>
        <taxon>Sar</taxon>
        <taxon>Alveolata</taxon>
        <taxon>Apicomplexa</taxon>
        <taxon>Aconoidasida</taxon>
        <taxon>Haemosporida</taxon>
        <taxon>Plasmodiidae</taxon>
        <taxon>Plasmodium</taxon>
        <taxon>Plasmodium (Plasmodium)</taxon>
    </lineage>
</organism>
<feature type="region of interest" description="Disordered" evidence="1">
    <location>
        <begin position="345"/>
        <end position="379"/>
    </location>
</feature>
<feature type="transmembrane region" description="Helical" evidence="2">
    <location>
        <begin position="31"/>
        <end position="48"/>
    </location>
</feature>
<feature type="region of interest" description="Disordered" evidence="1">
    <location>
        <begin position="414"/>
        <end position="459"/>
    </location>
</feature>
<dbReference type="GeneID" id="24266777"/>
<keyword evidence="2" id="KW-1133">Transmembrane helix</keyword>
<feature type="region of interest" description="Disordered" evidence="1">
    <location>
        <begin position="477"/>
        <end position="580"/>
    </location>
</feature>
<dbReference type="Proteomes" id="UP000054561">
    <property type="component" value="Unassembled WGS sequence"/>
</dbReference>
<feature type="compositionally biased region" description="Pro residues" evidence="1">
    <location>
        <begin position="533"/>
        <end position="561"/>
    </location>
</feature>
<evidence type="ECO:0000256" key="2">
    <source>
        <dbReference type="SAM" id="Phobius"/>
    </source>
</evidence>
<sequence length="814" mass="93168">MKLSTAGRLPSCSSITKKNEDYVSPNSGRKAFSSCVYVILFLLTYVILPLSKCSEFFRDNGANHDSHDEFKLEESKHESSSLTKIPKYGDNGAWLLFVKHFEEDWQDFNKDLTIKRDHWFEEKNVESEKLTKSMEDEKNKWFKAKDREVQILKKALEYKFASIDPSLRKPRKCSMSAKPPIEPIEPKEADDYVHNKNEAKDTKAVECAKNKEINKYPAEFNKKAQKTCTPQQRNCVKYKLQEKGEVIPNEEMQRPKTENPEMTKGPMEKPEMTKAPMEKPEMTKAPMEKPEMTKAPMRKVPVKREEMQPEELHSEDICTEEVPPKAIMQQKQLHPEEVPAEQVYQEGDHQGEMDPAEIQQSESMHQQQNIGQSGQAAYFPNKTPFVNVKYQSPQTPPQYQTEIPEHKECVAHKYEKDKVEDSKKTMPSKTLKDKNTITKPVGIGLSKKSTKDEEESKVLDGRDKMFKQWDKVVEYKLTTAKGDESKEENLEMLRKTQQMQDPSKGRVPSNISKKLCERKKKLNQKVEEQPQPQSKPQPQPQSKPQPQPQAKPQSKPQPKPQSKPQAKPPCMQMQKEVRKPKYKVPVVTAEHNRAYNAQQQKLKKTGQADVAVKGQPKKHKFTPSSQKVPRKSFKLEGEKINTVPQGVQQKCVIPKAPVKLQPSTEEQELGSHSIVIEEMIETESVTSDETVETESVLSAGEVTETKYVVGGKKTRIPRFVYSVKAKKDEVKLENESVLIEELTRTKSVVGREKPRIPTFVYSVKAKKDEENLETESVLSAGEATGTKCVVAGEKPRIPTFVYSKRNCIQRKHHL</sequence>
<feature type="compositionally biased region" description="Basic and acidic residues" evidence="1">
    <location>
        <begin position="414"/>
        <end position="436"/>
    </location>
</feature>
<evidence type="ECO:0008006" key="5">
    <source>
        <dbReference type="Google" id="ProtNLM"/>
    </source>
</evidence>
<feature type="compositionally biased region" description="Basic and acidic residues" evidence="1">
    <location>
        <begin position="246"/>
        <end position="292"/>
    </location>
</feature>
<evidence type="ECO:0000313" key="3">
    <source>
        <dbReference type="EMBL" id="KJP88773.1"/>
    </source>
</evidence>
<feature type="compositionally biased region" description="Basic and acidic residues" evidence="1">
    <location>
        <begin position="481"/>
        <end position="494"/>
    </location>
</feature>
<keyword evidence="2" id="KW-0812">Transmembrane</keyword>
<feature type="region of interest" description="Disordered" evidence="1">
    <location>
        <begin position="387"/>
        <end position="406"/>
    </location>
</feature>
<feature type="compositionally biased region" description="Basic and acidic residues" evidence="1">
    <location>
        <begin position="449"/>
        <end position="459"/>
    </location>
</feature>
<reference evidence="3 4" key="1">
    <citation type="submission" date="2014-03" db="EMBL/GenBank/DDBJ databases">
        <title>The Genome Sequence of Plasmodium fragile nilgiri.</title>
        <authorList>
            <consortium name="The Broad Institute Genomics Platform"/>
            <consortium name="The Broad Institute Genome Sequencing Center for Infectious Disease"/>
            <person name="Neafsey D."/>
            <person name="Duraisingh M."/>
            <person name="Young S.K."/>
            <person name="Zeng Q."/>
            <person name="Gargeya S."/>
            <person name="Abouelleil A."/>
            <person name="Alvarado L."/>
            <person name="Chapman S.B."/>
            <person name="Gainer-Dewar J."/>
            <person name="Goldberg J."/>
            <person name="Griggs A."/>
            <person name="Gujja S."/>
            <person name="Hansen M."/>
            <person name="Howarth C."/>
            <person name="Imamovic A."/>
            <person name="Larimer J."/>
            <person name="Pearson M."/>
            <person name="Poon T.W."/>
            <person name="Priest M."/>
            <person name="Roberts A."/>
            <person name="Saif S."/>
            <person name="Shea T."/>
            <person name="Sykes S."/>
            <person name="Wortman J."/>
            <person name="Nusbaum C."/>
            <person name="Birren B."/>
        </authorList>
    </citation>
    <scope>NUCLEOTIDE SEQUENCE [LARGE SCALE GENOMIC DNA]</scope>
    <source>
        <strain evidence="4">nilgiri</strain>
    </source>
</reference>
<keyword evidence="4" id="KW-1185">Reference proteome</keyword>
<gene>
    <name evidence="3" type="ORF">AK88_01463</name>
</gene>
<feature type="compositionally biased region" description="Basic and acidic residues" evidence="1">
    <location>
        <begin position="302"/>
        <end position="316"/>
    </location>
</feature>
<dbReference type="OrthoDB" id="10568316at2759"/>
<name>A0A0D9QPC7_PLAFR</name>
<dbReference type="AlphaFoldDB" id="A0A0D9QPC7"/>
<evidence type="ECO:0000313" key="4">
    <source>
        <dbReference type="Proteomes" id="UP000054561"/>
    </source>
</evidence>
<proteinExistence type="predicted"/>
<keyword evidence="2" id="KW-0472">Membrane</keyword>
<dbReference type="RefSeq" id="XP_012334521.1">
    <property type="nucleotide sequence ID" value="XM_012479098.1"/>
</dbReference>
<feature type="region of interest" description="Disordered" evidence="1">
    <location>
        <begin position="246"/>
        <end position="321"/>
    </location>
</feature>
<feature type="compositionally biased region" description="Low complexity" evidence="1">
    <location>
        <begin position="390"/>
        <end position="401"/>
    </location>
</feature>